<dbReference type="Proteomes" id="UP000747542">
    <property type="component" value="Unassembled WGS sequence"/>
</dbReference>
<dbReference type="EMBL" id="JAHLQT010022185">
    <property type="protein sequence ID" value="KAG7166809.1"/>
    <property type="molecule type" value="Genomic_DNA"/>
</dbReference>
<gene>
    <name evidence="2" type="primary">Uba1-L1</name>
    <name evidence="2" type="ORF">Hamer_G010480</name>
</gene>
<evidence type="ECO:0000259" key="1">
    <source>
        <dbReference type="Pfam" id="PF00899"/>
    </source>
</evidence>
<dbReference type="Pfam" id="PF00899">
    <property type="entry name" value="ThiF"/>
    <property type="match status" value="1"/>
</dbReference>
<dbReference type="GO" id="GO:0008641">
    <property type="term" value="F:ubiquitin-like modifier activating enzyme activity"/>
    <property type="evidence" value="ECO:0007669"/>
    <property type="project" value="InterPro"/>
</dbReference>
<evidence type="ECO:0000313" key="2">
    <source>
        <dbReference type="EMBL" id="KAG7166809.1"/>
    </source>
</evidence>
<proteinExistence type="predicted"/>
<organism evidence="2 3">
    <name type="scientific">Homarus americanus</name>
    <name type="common">American lobster</name>
    <dbReference type="NCBI Taxonomy" id="6706"/>
    <lineage>
        <taxon>Eukaryota</taxon>
        <taxon>Metazoa</taxon>
        <taxon>Ecdysozoa</taxon>
        <taxon>Arthropoda</taxon>
        <taxon>Crustacea</taxon>
        <taxon>Multicrustacea</taxon>
        <taxon>Malacostraca</taxon>
        <taxon>Eumalacostraca</taxon>
        <taxon>Eucarida</taxon>
        <taxon>Decapoda</taxon>
        <taxon>Pleocyemata</taxon>
        <taxon>Astacidea</taxon>
        <taxon>Nephropoidea</taxon>
        <taxon>Nephropidae</taxon>
        <taxon>Homarus</taxon>
    </lineage>
</organism>
<comment type="caution">
    <text evidence="2">The sequence shown here is derived from an EMBL/GenBank/DDBJ whole genome shotgun (WGS) entry which is preliminary data.</text>
</comment>
<feature type="domain" description="THIF-type NAD/FAD binding fold" evidence="1">
    <location>
        <begin position="1"/>
        <end position="73"/>
    </location>
</feature>
<accession>A0A8J5K8R4</accession>
<dbReference type="InterPro" id="IPR035985">
    <property type="entry name" value="Ubiquitin-activating_enz"/>
</dbReference>
<keyword evidence="3" id="KW-1185">Reference proteome</keyword>
<evidence type="ECO:0000313" key="3">
    <source>
        <dbReference type="Proteomes" id="UP000747542"/>
    </source>
</evidence>
<dbReference type="AlphaFoldDB" id="A0A8J5K8R4"/>
<dbReference type="SUPFAM" id="SSF69572">
    <property type="entry name" value="Activating enzymes of the ubiquitin-like proteins"/>
    <property type="match status" value="1"/>
</dbReference>
<protein>
    <submittedName>
        <fullName evidence="2">Ubiquitin-like modifier-activating enzyme 1-like 1</fullName>
    </submittedName>
</protein>
<dbReference type="Gene3D" id="3.40.50.720">
    <property type="entry name" value="NAD(P)-binding Rossmann-like Domain"/>
    <property type="match status" value="1"/>
</dbReference>
<dbReference type="InterPro" id="IPR000594">
    <property type="entry name" value="ThiF_NAD_FAD-bd"/>
</dbReference>
<reference evidence="2" key="1">
    <citation type="journal article" date="2021" name="Sci. Adv.">
        <title>The American lobster genome reveals insights on longevity, neural, and immune adaptations.</title>
        <authorList>
            <person name="Polinski J.M."/>
            <person name="Zimin A.V."/>
            <person name="Clark K.F."/>
            <person name="Kohn A.B."/>
            <person name="Sadowski N."/>
            <person name="Timp W."/>
            <person name="Ptitsyn A."/>
            <person name="Khanna P."/>
            <person name="Romanova D.Y."/>
            <person name="Williams P."/>
            <person name="Greenwood S.J."/>
            <person name="Moroz L.L."/>
            <person name="Walt D.R."/>
            <person name="Bodnar A.G."/>
        </authorList>
    </citation>
    <scope>NUCLEOTIDE SEQUENCE</scope>
    <source>
        <strain evidence="2">GMGI-L3</strain>
    </source>
</reference>
<sequence length="145" mass="15328">VAKNVILGGVKSVTLHDTKSVTQHDLSTQYYLCPSDLGTNRALASRSRLAELNDLVVVSASVSPLSQEYLASFNVVVLTGKDEGGVGGGGWGGVGEGGGGWDVRIYFRFCFCLSLCLSSSLPLSISLSLCRYQSVSLYLNVCLSV</sequence>
<name>A0A8J5K8R4_HOMAM</name>
<feature type="non-terminal residue" evidence="2">
    <location>
        <position position="1"/>
    </location>
</feature>